<dbReference type="EMBL" id="NHTK01000976">
    <property type="protein sequence ID" value="PPR04231.1"/>
    <property type="molecule type" value="Genomic_DNA"/>
</dbReference>
<dbReference type="OrthoDB" id="3131174at2759"/>
<organism evidence="2 3">
    <name type="scientific">Panaeolus cyanescens</name>
    <dbReference type="NCBI Taxonomy" id="181874"/>
    <lineage>
        <taxon>Eukaryota</taxon>
        <taxon>Fungi</taxon>
        <taxon>Dikarya</taxon>
        <taxon>Basidiomycota</taxon>
        <taxon>Agaricomycotina</taxon>
        <taxon>Agaricomycetes</taxon>
        <taxon>Agaricomycetidae</taxon>
        <taxon>Agaricales</taxon>
        <taxon>Agaricineae</taxon>
        <taxon>Galeropsidaceae</taxon>
        <taxon>Panaeolus</taxon>
    </lineage>
</organism>
<feature type="region of interest" description="Disordered" evidence="1">
    <location>
        <begin position="55"/>
        <end position="93"/>
    </location>
</feature>
<keyword evidence="3" id="KW-1185">Reference proteome</keyword>
<feature type="region of interest" description="Disordered" evidence="1">
    <location>
        <begin position="1"/>
        <end position="40"/>
    </location>
</feature>
<proteinExistence type="predicted"/>
<evidence type="ECO:0000256" key="1">
    <source>
        <dbReference type="SAM" id="MobiDB-lite"/>
    </source>
</evidence>
<protein>
    <submittedName>
        <fullName evidence="2">Uncharacterized protein</fullName>
    </submittedName>
</protein>
<evidence type="ECO:0000313" key="2">
    <source>
        <dbReference type="EMBL" id="PPR04231.1"/>
    </source>
</evidence>
<dbReference type="InParanoid" id="A0A409YMD1"/>
<feature type="compositionally biased region" description="Acidic residues" evidence="1">
    <location>
        <begin position="325"/>
        <end position="345"/>
    </location>
</feature>
<feature type="compositionally biased region" description="Basic residues" evidence="1">
    <location>
        <begin position="412"/>
        <end position="421"/>
    </location>
</feature>
<gene>
    <name evidence="2" type="ORF">CVT24_013313</name>
</gene>
<name>A0A409YMD1_9AGAR</name>
<feature type="compositionally biased region" description="Basic residues" evidence="1">
    <location>
        <begin position="367"/>
        <end position="378"/>
    </location>
</feature>
<accession>A0A409YMD1</accession>
<dbReference type="Proteomes" id="UP000284842">
    <property type="component" value="Unassembled WGS sequence"/>
</dbReference>
<dbReference type="AlphaFoldDB" id="A0A409YMD1"/>
<comment type="caution">
    <text evidence="2">The sequence shown here is derived from an EMBL/GenBank/DDBJ whole genome shotgun (WGS) entry which is preliminary data.</text>
</comment>
<feature type="compositionally biased region" description="Low complexity" evidence="1">
    <location>
        <begin position="79"/>
        <end position="93"/>
    </location>
</feature>
<sequence>MARTTTSNTTTAALAANVPAVDAPDAPAKPKPRPLNAAQRAARIAAAAELGAVLPKKAVTNDVPAKPANDKAKTKGKTSKTPETAKAAAPVAAPAQPLQARNMNVGPAPNIKQSKEYLELLAELDSFKKTLAAAPAAPADPLIPAPPNQDYGNLQAAMGLANNRKLYVSLRESVRDELKKRAIYDKQQYAALSVAQISDFITVLKHNRPEFKRYVNGWPITEIARTALKNRRGYGSQIERGVVKNPKRLHEKLARSAENEVEGGSVGDGNEGNSEGGVVDDEDEGATETNGEGGVAEREGDGDESDGIAAEHQKRNKPAPRMVEEVYDVSESDDEAASTEGDEVVVDVGGGVGNEVEEAEDVDVPLKRRSNSKAKGKAKAVMQDDDFEMEDVEEEIPTKGQKRKGSNEKTRSVKRVKAGSK</sequence>
<feature type="compositionally biased region" description="Low complexity" evidence="1">
    <location>
        <begin position="1"/>
        <end position="26"/>
    </location>
</feature>
<reference evidence="2 3" key="1">
    <citation type="journal article" date="2018" name="Evol. Lett.">
        <title>Horizontal gene cluster transfer increased hallucinogenic mushroom diversity.</title>
        <authorList>
            <person name="Reynolds H.T."/>
            <person name="Vijayakumar V."/>
            <person name="Gluck-Thaler E."/>
            <person name="Korotkin H.B."/>
            <person name="Matheny P.B."/>
            <person name="Slot J.C."/>
        </authorList>
    </citation>
    <scope>NUCLEOTIDE SEQUENCE [LARGE SCALE GENOMIC DNA]</scope>
    <source>
        <strain evidence="2 3">2629</strain>
    </source>
</reference>
<feature type="compositionally biased region" description="Acidic residues" evidence="1">
    <location>
        <begin position="383"/>
        <end position="395"/>
    </location>
</feature>
<dbReference type="STRING" id="181874.A0A409YMD1"/>
<feature type="region of interest" description="Disordered" evidence="1">
    <location>
        <begin position="254"/>
        <end position="421"/>
    </location>
</feature>
<evidence type="ECO:0000313" key="3">
    <source>
        <dbReference type="Proteomes" id="UP000284842"/>
    </source>
</evidence>